<sequence>MNDGYREVLSSIASSEPTPGGGSVAALCLAHAHSLAAMVARLTIASDKWSDGHAIASTVIEQSDEAIRDSLVLADRDADAFDSVMAAYRIPKDDASRQSRAQAIREATIGAARVPLETLLLSTELIIQLLELSRVCNKNALTDLASSAELAHTAARMAEMNVRVNTEYLEGDDVNEIEHSANDAMGQCDATLDVVRVSFRSRLGW</sequence>
<dbReference type="EMBL" id="KF900612">
    <property type="protein sequence ID" value="AIF01097.1"/>
    <property type="molecule type" value="Genomic_DNA"/>
</dbReference>
<dbReference type="GO" id="GO:0016740">
    <property type="term" value="F:transferase activity"/>
    <property type="evidence" value="ECO:0007669"/>
    <property type="project" value="UniProtKB-KW"/>
</dbReference>
<dbReference type="Pfam" id="PF04961">
    <property type="entry name" value="FTCD_C"/>
    <property type="match status" value="1"/>
</dbReference>
<evidence type="ECO:0000259" key="2">
    <source>
        <dbReference type="Pfam" id="PF04961"/>
    </source>
</evidence>
<dbReference type="InterPro" id="IPR036178">
    <property type="entry name" value="Formintransfe-cycloase-like_sf"/>
</dbReference>
<organism evidence="3">
    <name type="scientific">uncultured marine group II/III euryarchaeote KM3_141_C12</name>
    <dbReference type="NCBI Taxonomy" id="1457877"/>
    <lineage>
        <taxon>Archaea</taxon>
        <taxon>Methanobacteriati</taxon>
        <taxon>Methanobacteriota</taxon>
        <taxon>environmental samples</taxon>
    </lineage>
</organism>
<dbReference type="Gene3D" id="1.20.120.680">
    <property type="entry name" value="Formiminotetrahydrofolate cyclodeaminase monomer, up-and-down helical bundle"/>
    <property type="match status" value="1"/>
</dbReference>
<feature type="region of interest" description="Disordered" evidence="1">
    <location>
        <begin position="1"/>
        <end position="20"/>
    </location>
</feature>
<evidence type="ECO:0000256" key="1">
    <source>
        <dbReference type="SAM" id="MobiDB-lite"/>
    </source>
</evidence>
<protein>
    <submittedName>
        <fullName evidence="3">Formiminotransferase-cyclodeaminase</fullName>
    </submittedName>
</protein>
<dbReference type="AlphaFoldDB" id="A0A075GGM9"/>
<name>A0A075GGM9_9EURY</name>
<evidence type="ECO:0000313" key="3">
    <source>
        <dbReference type="EMBL" id="AIF01097.1"/>
    </source>
</evidence>
<reference evidence="3" key="1">
    <citation type="journal article" date="2014" name="Genome Biol. Evol.">
        <title>Pangenome evidence for extensive interdomain horizontal transfer affecting lineage core and shell genes in uncultured planktonic thaumarchaeota and euryarchaeota.</title>
        <authorList>
            <person name="Deschamps P."/>
            <person name="Zivanovic Y."/>
            <person name="Moreira D."/>
            <person name="Rodriguez-Valera F."/>
            <person name="Lopez-Garcia P."/>
        </authorList>
    </citation>
    <scope>NUCLEOTIDE SEQUENCE</scope>
</reference>
<dbReference type="InterPro" id="IPR007044">
    <property type="entry name" value="Cyclodeamin/CycHdrlase"/>
</dbReference>
<dbReference type="SUPFAM" id="SSF101262">
    <property type="entry name" value="Methenyltetrahydrofolate cyclohydrolase-like"/>
    <property type="match status" value="1"/>
</dbReference>
<proteinExistence type="predicted"/>
<keyword evidence="3" id="KW-0808">Transferase</keyword>
<feature type="domain" description="Cyclodeaminase/cyclohydrolase" evidence="2">
    <location>
        <begin position="6"/>
        <end position="173"/>
    </location>
</feature>
<accession>A0A075GGM9</accession>